<accession>A0A7K0DNN9</accession>
<keyword evidence="3" id="KW-1185">Reference proteome</keyword>
<dbReference type="Proteomes" id="UP000431401">
    <property type="component" value="Unassembled WGS sequence"/>
</dbReference>
<evidence type="ECO:0000256" key="1">
    <source>
        <dbReference type="SAM" id="Phobius"/>
    </source>
</evidence>
<evidence type="ECO:0008006" key="4">
    <source>
        <dbReference type="Google" id="ProtNLM"/>
    </source>
</evidence>
<gene>
    <name evidence="2" type="ORF">NRB56_29430</name>
</gene>
<keyword evidence="1" id="KW-0812">Transmembrane</keyword>
<dbReference type="EMBL" id="WEGI01000006">
    <property type="protein sequence ID" value="MQY27360.1"/>
    <property type="molecule type" value="Genomic_DNA"/>
</dbReference>
<comment type="caution">
    <text evidence="2">The sequence shown here is derived from an EMBL/GenBank/DDBJ whole genome shotgun (WGS) entry which is preliminary data.</text>
</comment>
<keyword evidence="1" id="KW-1133">Transmembrane helix</keyword>
<organism evidence="2 3">
    <name type="scientific">Nocardia aurantia</name>
    <dbReference type="NCBI Taxonomy" id="2585199"/>
    <lineage>
        <taxon>Bacteria</taxon>
        <taxon>Bacillati</taxon>
        <taxon>Actinomycetota</taxon>
        <taxon>Actinomycetes</taxon>
        <taxon>Mycobacteriales</taxon>
        <taxon>Nocardiaceae</taxon>
        <taxon>Nocardia</taxon>
    </lineage>
</organism>
<feature type="transmembrane region" description="Helical" evidence="1">
    <location>
        <begin position="12"/>
        <end position="40"/>
    </location>
</feature>
<evidence type="ECO:0000313" key="3">
    <source>
        <dbReference type="Proteomes" id="UP000431401"/>
    </source>
</evidence>
<proteinExistence type="predicted"/>
<feature type="transmembrane region" description="Helical" evidence="1">
    <location>
        <begin position="60"/>
        <end position="79"/>
    </location>
</feature>
<keyword evidence="1" id="KW-0472">Membrane</keyword>
<evidence type="ECO:0000313" key="2">
    <source>
        <dbReference type="EMBL" id="MQY27360.1"/>
    </source>
</evidence>
<sequence length="176" mass="19463">MKFGTLRPTARKVWVFLHVGFSVGWLGVSMTMLVLASVGARARDPALRHYAYEFMHVLDMAIVIPVALLTLITGLVVSLGTKWGLVRHWWVLAKLGIALAIPIYSIVQQRFWLEEAVRSSVGGHAAGLSRNDVVLWACAVIYTLLLWVATAVSTVKPWGRTRWAPAPPPRRAAAVR</sequence>
<protein>
    <recommendedName>
        <fullName evidence="4">DUF2269 domain-containing protein</fullName>
    </recommendedName>
</protein>
<feature type="transmembrane region" description="Helical" evidence="1">
    <location>
        <begin position="91"/>
        <end position="113"/>
    </location>
</feature>
<feature type="transmembrane region" description="Helical" evidence="1">
    <location>
        <begin position="133"/>
        <end position="152"/>
    </location>
</feature>
<reference evidence="2 3" key="1">
    <citation type="submission" date="2019-10" db="EMBL/GenBank/DDBJ databases">
        <title>Nocardia macrotermitis sp. nov. and Nocardia aurantia sp. nov., isolated from the gut of fungus growing-termite Macrotermes natalensis.</title>
        <authorList>
            <person name="Benndorf R."/>
            <person name="Schwitalla J."/>
            <person name="Martin K."/>
            <person name="De Beer W."/>
            <person name="Kaster A.-K."/>
            <person name="Vollmers J."/>
            <person name="Poulsen M."/>
            <person name="Beemelmanns C."/>
        </authorList>
    </citation>
    <scope>NUCLEOTIDE SEQUENCE [LARGE SCALE GENOMIC DNA]</scope>
    <source>
        <strain evidence="2 3">RB56</strain>
    </source>
</reference>
<name>A0A7K0DNN9_9NOCA</name>
<dbReference type="AlphaFoldDB" id="A0A7K0DNN9"/>